<dbReference type="EMBL" id="QGKX02000996">
    <property type="protein sequence ID" value="KAF3559973.1"/>
    <property type="molecule type" value="Genomic_DNA"/>
</dbReference>
<protein>
    <submittedName>
        <fullName evidence="1">Uncharacterized protein</fullName>
    </submittedName>
</protein>
<proteinExistence type="predicted"/>
<evidence type="ECO:0000313" key="2">
    <source>
        <dbReference type="Proteomes" id="UP000712600"/>
    </source>
</evidence>
<evidence type="ECO:0000313" key="1">
    <source>
        <dbReference type="EMBL" id="KAF3559973.1"/>
    </source>
</evidence>
<sequence>MVCGVSGGSSFQIMLGICLCGFGRGCCCLSVMVAEYEVSCEVFLVELNLLELIIGQAYIYRVHYLDLTWGSPFAASDCIKFDVTSR</sequence>
<comment type="caution">
    <text evidence="1">The sequence shown here is derived from an EMBL/GenBank/DDBJ whole genome shotgun (WGS) entry which is preliminary data.</text>
</comment>
<organism evidence="1 2">
    <name type="scientific">Brassica cretica</name>
    <name type="common">Mustard</name>
    <dbReference type="NCBI Taxonomy" id="69181"/>
    <lineage>
        <taxon>Eukaryota</taxon>
        <taxon>Viridiplantae</taxon>
        <taxon>Streptophyta</taxon>
        <taxon>Embryophyta</taxon>
        <taxon>Tracheophyta</taxon>
        <taxon>Spermatophyta</taxon>
        <taxon>Magnoliopsida</taxon>
        <taxon>eudicotyledons</taxon>
        <taxon>Gunneridae</taxon>
        <taxon>Pentapetalae</taxon>
        <taxon>rosids</taxon>
        <taxon>malvids</taxon>
        <taxon>Brassicales</taxon>
        <taxon>Brassicaceae</taxon>
        <taxon>Brassiceae</taxon>
        <taxon>Brassica</taxon>
    </lineage>
</organism>
<gene>
    <name evidence="1" type="ORF">F2Q69_00015499</name>
</gene>
<accession>A0A8S9R8J9</accession>
<reference evidence="1" key="1">
    <citation type="submission" date="2019-12" db="EMBL/GenBank/DDBJ databases">
        <title>Genome sequencing and annotation of Brassica cretica.</title>
        <authorList>
            <person name="Studholme D.J."/>
            <person name="Sarris P."/>
        </authorList>
    </citation>
    <scope>NUCLEOTIDE SEQUENCE</scope>
    <source>
        <strain evidence="1">PFS-109/04</strain>
        <tissue evidence="1">Leaf</tissue>
    </source>
</reference>
<dbReference type="Proteomes" id="UP000712600">
    <property type="component" value="Unassembled WGS sequence"/>
</dbReference>
<name>A0A8S9R8J9_BRACR</name>
<dbReference type="AlphaFoldDB" id="A0A8S9R8J9"/>